<reference evidence="1" key="2">
    <citation type="submission" date="2020-09" db="EMBL/GenBank/DDBJ databases">
        <authorList>
            <person name="Sun Q."/>
            <person name="Ohkuma M."/>
        </authorList>
    </citation>
    <scope>NUCLEOTIDE SEQUENCE</scope>
    <source>
        <strain evidence="1">JCM 4125</strain>
    </source>
</reference>
<sequence>MTSRALEYHEGVRTALRALEISTARNPGPDSAGKSVEDALWPQRLRQNLRASLTYWGYPELIDDACLLLSELATNALRYGEGDLAVKVCLRGSHCVIEVADGSSERPVLREAGLDDENGRGLLLLDCLAEQWGVSDDGTSTWCTLRLPERALRTPMEPSTPVVDRISMDLPADTSAPRMARIRTRSALTLLGWEGPTPAAVSVISTLVDNAIQHGQIPSATEKLDVVLSITADQSLLIDVVDANPSFPRFGEAVVGERGSGLWTAAQQGAVITYSVCQDFSGKTVRAALSLACHLGCRPAPSSL</sequence>
<evidence type="ECO:0008006" key="3">
    <source>
        <dbReference type="Google" id="ProtNLM"/>
    </source>
</evidence>
<evidence type="ECO:0000313" key="2">
    <source>
        <dbReference type="Proteomes" id="UP000646776"/>
    </source>
</evidence>
<organism evidence="1 2">
    <name type="scientific">Streptomyces phaeofaciens</name>
    <dbReference type="NCBI Taxonomy" id="68254"/>
    <lineage>
        <taxon>Bacteria</taxon>
        <taxon>Bacillati</taxon>
        <taxon>Actinomycetota</taxon>
        <taxon>Actinomycetes</taxon>
        <taxon>Kitasatosporales</taxon>
        <taxon>Streptomycetaceae</taxon>
        <taxon>Streptomyces</taxon>
    </lineage>
</organism>
<dbReference type="PANTHER" id="PTHR35526">
    <property type="entry name" value="ANTI-SIGMA-F FACTOR RSBW-RELATED"/>
    <property type="match status" value="1"/>
</dbReference>
<dbReference type="SUPFAM" id="SSF55874">
    <property type="entry name" value="ATPase domain of HSP90 chaperone/DNA topoisomerase II/histidine kinase"/>
    <property type="match status" value="1"/>
</dbReference>
<keyword evidence="2" id="KW-1185">Reference proteome</keyword>
<dbReference type="AlphaFoldDB" id="A0A918HQT2"/>
<dbReference type="CDD" id="cd16936">
    <property type="entry name" value="HATPase_RsbW-like"/>
    <property type="match status" value="1"/>
</dbReference>
<proteinExistence type="predicted"/>
<evidence type="ECO:0000313" key="1">
    <source>
        <dbReference type="EMBL" id="GGT94588.1"/>
    </source>
</evidence>
<gene>
    <name evidence="1" type="ORF">GCM10010226_85460</name>
</gene>
<name>A0A918HQT2_9ACTN</name>
<reference evidence="1" key="1">
    <citation type="journal article" date="2014" name="Int. J. Syst. Evol. Microbiol.">
        <title>Complete genome sequence of Corynebacterium casei LMG S-19264T (=DSM 44701T), isolated from a smear-ripened cheese.</title>
        <authorList>
            <consortium name="US DOE Joint Genome Institute (JGI-PGF)"/>
            <person name="Walter F."/>
            <person name="Albersmeier A."/>
            <person name="Kalinowski J."/>
            <person name="Ruckert C."/>
        </authorList>
    </citation>
    <scope>NUCLEOTIDE SEQUENCE</scope>
    <source>
        <strain evidence="1">JCM 4125</strain>
    </source>
</reference>
<comment type="caution">
    <text evidence="1">The sequence shown here is derived from an EMBL/GenBank/DDBJ whole genome shotgun (WGS) entry which is preliminary data.</text>
</comment>
<dbReference type="InterPro" id="IPR050267">
    <property type="entry name" value="Anti-sigma-factor_SerPK"/>
</dbReference>
<accession>A0A918HQT2</accession>
<dbReference type="PANTHER" id="PTHR35526:SF3">
    <property type="entry name" value="ANTI-SIGMA-F FACTOR RSBW"/>
    <property type="match status" value="1"/>
</dbReference>
<dbReference type="Proteomes" id="UP000646776">
    <property type="component" value="Unassembled WGS sequence"/>
</dbReference>
<dbReference type="InterPro" id="IPR036890">
    <property type="entry name" value="HATPase_C_sf"/>
</dbReference>
<dbReference type="Gene3D" id="3.30.565.10">
    <property type="entry name" value="Histidine kinase-like ATPase, C-terminal domain"/>
    <property type="match status" value="2"/>
</dbReference>
<protein>
    <recommendedName>
        <fullName evidence="3">Regulatory protein</fullName>
    </recommendedName>
</protein>
<dbReference type="EMBL" id="BMSA01000045">
    <property type="protein sequence ID" value="GGT94588.1"/>
    <property type="molecule type" value="Genomic_DNA"/>
</dbReference>